<dbReference type="Proteomes" id="UP001241926">
    <property type="component" value="Unassembled WGS sequence"/>
</dbReference>
<name>A0ABT7IZE3_9ACTN</name>
<accession>A0ABT7IZE3</accession>
<dbReference type="GO" id="GO:0032259">
    <property type="term" value="P:methylation"/>
    <property type="evidence" value="ECO:0007669"/>
    <property type="project" value="UniProtKB-KW"/>
</dbReference>
<evidence type="ECO:0000256" key="3">
    <source>
        <dbReference type="ARBA" id="ARBA00022691"/>
    </source>
</evidence>
<keyword evidence="1 4" id="KW-0489">Methyltransferase</keyword>
<dbReference type="GO" id="GO:0008168">
    <property type="term" value="F:methyltransferase activity"/>
    <property type="evidence" value="ECO:0007669"/>
    <property type="project" value="UniProtKB-KW"/>
</dbReference>
<protein>
    <submittedName>
        <fullName evidence="4">SCO2525 family SAM-dependent methyltransferase</fullName>
    </submittedName>
</protein>
<dbReference type="Pfam" id="PF01234">
    <property type="entry name" value="NNMT_PNMT_TEMT"/>
    <property type="match status" value="1"/>
</dbReference>
<dbReference type="PANTHER" id="PTHR10867:SF17">
    <property type="entry name" value="NICOTINAMIDE N-METHYLTRANSFERASE"/>
    <property type="match status" value="1"/>
</dbReference>
<organism evidence="4 5">
    <name type="scientific">Streptomyces fuscus</name>
    <dbReference type="NCBI Taxonomy" id="3048495"/>
    <lineage>
        <taxon>Bacteria</taxon>
        <taxon>Bacillati</taxon>
        <taxon>Actinomycetota</taxon>
        <taxon>Actinomycetes</taxon>
        <taxon>Kitasatosporales</taxon>
        <taxon>Streptomycetaceae</taxon>
        <taxon>Streptomyces</taxon>
    </lineage>
</organism>
<comment type="caution">
    <text evidence="4">The sequence shown here is derived from an EMBL/GenBank/DDBJ whole genome shotgun (WGS) entry which is preliminary data.</text>
</comment>
<dbReference type="InterPro" id="IPR029063">
    <property type="entry name" value="SAM-dependent_MTases_sf"/>
</dbReference>
<evidence type="ECO:0000313" key="4">
    <source>
        <dbReference type="EMBL" id="MDL2077965.1"/>
    </source>
</evidence>
<keyword evidence="5" id="KW-1185">Reference proteome</keyword>
<dbReference type="EMBL" id="JASJUS010000013">
    <property type="protein sequence ID" value="MDL2077965.1"/>
    <property type="molecule type" value="Genomic_DNA"/>
</dbReference>
<evidence type="ECO:0000256" key="2">
    <source>
        <dbReference type="ARBA" id="ARBA00022679"/>
    </source>
</evidence>
<proteinExistence type="predicted"/>
<keyword evidence="3" id="KW-0949">S-adenosyl-L-methionine</keyword>
<dbReference type="RefSeq" id="WP_285433226.1">
    <property type="nucleotide sequence ID" value="NZ_JASJUS010000013.1"/>
</dbReference>
<dbReference type="SUPFAM" id="SSF53335">
    <property type="entry name" value="S-adenosyl-L-methionine-dependent methyltransferases"/>
    <property type="match status" value="1"/>
</dbReference>
<evidence type="ECO:0000313" key="5">
    <source>
        <dbReference type="Proteomes" id="UP001241926"/>
    </source>
</evidence>
<evidence type="ECO:0000256" key="1">
    <source>
        <dbReference type="ARBA" id="ARBA00022603"/>
    </source>
</evidence>
<keyword evidence="2" id="KW-0808">Transferase</keyword>
<dbReference type="PANTHER" id="PTHR10867">
    <property type="entry name" value="NNMT/PNMT/TEMT FAMILY MEMBER"/>
    <property type="match status" value="1"/>
</dbReference>
<gene>
    <name evidence="4" type="ORF">QNN03_16145</name>
</gene>
<dbReference type="Gene3D" id="3.40.50.150">
    <property type="entry name" value="Vaccinia Virus protein VP39"/>
    <property type="match status" value="1"/>
</dbReference>
<dbReference type="InterPro" id="IPR000940">
    <property type="entry name" value="NNMT_TEMT_trans"/>
</dbReference>
<reference evidence="4 5" key="1">
    <citation type="submission" date="2023-05" db="EMBL/GenBank/DDBJ databases">
        <title>Streptomyces fuscus sp. nov., a brown-black pigment producing actinomyces isolated from dry sand of Sea duck farm.</title>
        <authorList>
            <person name="Xie J."/>
            <person name="Shen N."/>
        </authorList>
    </citation>
    <scope>NUCLEOTIDE SEQUENCE [LARGE SCALE GENOMIC DNA]</scope>
    <source>
        <strain evidence="4 5">GXMU-J15</strain>
    </source>
</reference>
<dbReference type="NCBIfam" id="NF040568">
    <property type="entry name" value="SCO2525_fam"/>
    <property type="match status" value="1"/>
</dbReference>
<sequence>MNSEASWAAFDPHAYVDHNYRYIHTLDAEILSIVRDHFGEHFPRRGDRPVTGIDVGAGGNLYPALAMLPWCDEITLLDRSSANVRYLRDQADSYDGHWDQFWHVLCKNEAYSALDVDPRARFRDAVSVQEGDIFDLARHEGRWSMGTMFFVAESITSSRADFDRGVECFLRALAPGAPFAAAFMAHSVGYCAGEYFFPACNVGEPEVRASLKRFTDAFRTVDLQFSSNLREGQGGMIFAYGTR</sequence>
<dbReference type="PROSITE" id="PS51681">
    <property type="entry name" value="SAM_MT_NNMT_PNMT_TEMT"/>
    <property type="match status" value="1"/>
</dbReference>